<dbReference type="AlphaFoldDB" id="A0A0E9PLL9"/>
<evidence type="ECO:0000313" key="2">
    <source>
        <dbReference type="EMBL" id="JAH05526.1"/>
    </source>
</evidence>
<reference evidence="2" key="2">
    <citation type="journal article" date="2015" name="Fish Shellfish Immunol.">
        <title>Early steps in the European eel (Anguilla anguilla)-Vibrio vulnificus interaction in the gills: Role of the RtxA13 toxin.</title>
        <authorList>
            <person name="Callol A."/>
            <person name="Pajuelo D."/>
            <person name="Ebbesson L."/>
            <person name="Teles M."/>
            <person name="MacKenzie S."/>
            <person name="Amaro C."/>
        </authorList>
    </citation>
    <scope>NUCLEOTIDE SEQUENCE</scope>
</reference>
<keyword evidence="1" id="KW-0812">Transmembrane</keyword>
<accession>A0A0E9PLL9</accession>
<proteinExistence type="predicted"/>
<name>A0A0E9PLL9_ANGAN</name>
<dbReference type="EMBL" id="GBXM01103051">
    <property type="protein sequence ID" value="JAH05526.1"/>
    <property type="molecule type" value="Transcribed_RNA"/>
</dbReference>
<reference evidence="2" key="1">
    <citation type="submission" date="2014-11" db="EMBL/GenBank/DDBJ databases">
        <authorList>
            <person name="Amaro Gonzalez C."/>
        </authorList>
    </citation>
    <scope>NUCLEOTIDE SEQUENCE</scope>
</reference>
<feature type="transmembrane region" description="Helical" evidence="1">
    <location>
        <begin position="24"/>
        <end position="42"/>
    </location>
</feature>
<keyword evidence="1" id="KW-0472">Membrane</keyword>
<organism evidence="2">
    <name type="scientific">Anguilla anguilla</name>
    <name type="common">European freshwater eel</name>
    <name type="synonym">Muraena anguilla</name>
    <dbReference type="NCBI Taxonomy" id="7936"/>
    <lineage>
        <taxon>Eukaryota</taxon>
        <taxon>Metazoa</taxon>
        <taxon>Chordata</taxon>
        <taxon>Craniata</taxon>
        <taxon>Vertebrata</taxon>
        <taxon>Euteleostomi</taxon>
        <taxon>Actinopterygii</taxon>
        <taxon>Neopterygii</taxon>
        <taxon>Teleostei</taxon>
        <taxon>Anguilliformes</taxon>
        <taxon>Anguillidae</taxon>
        <taxon>Anguilla</taxon>
    </lineage>
</organism>
<evidence type="ECO:0000256" key="1">
    <source>
        <dbReference type="SAM" id="Phobius"/>
    </source>
</evidence>
<protein>
    <submittedName>
        <fullName evidence="2">Uncharacterized protein</fullName>
    </submittedName>
</protein>
<keyword evidence="1" id="KW-1133">Transmembrane helix</keyword>
<sequence>MEEIWEDNSKANIRKFQCLQEFQVLWGFFLIYNDCFIFHLLTSGSPKKHFP</sequence>